<dbReference type="PROSITE" id="PS00108">
    <property type="entry name" value="PROTEIN_KINASE_ST"/>
    <property type="match status" value="1"/>
</dbReference>
<feature type="compositionally biased region" description="Basic and acidic residues" evidence="15">
    <location>
        <begin position="1373"/>
        <end position="1384"/>
    </location>
</feature>
<keyword evidence="8" id="KW-0418">Kinase</keyword>
<dbReference type="GO" id="GO:0005737">
    <property type="term" value="C:cytoplasm"/>
    <property type="evidence" value="ECO:0007669"/>
    <property type="project" value="TreeGrafter"/>
</dbReference>
<keyword evidence="10" id="KW-0067">ATP-binding</keyword>
<evidence type="ECO:0000256" key="6">
    <source>
        <dbReference type="ARBA" id="ARBA00022741"/>
    </source>
</evidence>
<dbReference type="GO" id="GO:0005524">
    <property type="term" value="F:ATP binding"/>
    <property type="evidence" value="ECO:0007669"/>
    <property type="project" value="UniProtKB-UniRule"/>
</dbReference>
<keyword evidence="11 14" id="KW-0175">Coiled coil</keyword>
<dbReference type="PROSITE" id="PS50219">
    <property type="entry name" value="CNH"/>
    <property type="match status" value="1"/>
</dbReference>
<dbReference type="PROSITE" id="PS51285">
    <property type="entry name" value="AGC_KINASE_CTER"/>
    <property type="match status" value="1"/>
</dbReference>
<evidence type="ECO:0000256" key="9">
    <source>
        <dbReference type="ARBA" id="ARBA00022833"/>
    </source>
</evidence>
<dbReference type="Gene3D" id="1.10.510.10">
    <property type="entry name" value="Transferase(Phosphotransferase) domain 1"/>
    <property type="match status" value="1"/>
</dbReference>
<dbReference type="GeneID" id="118466203"/>
<dbReference type="VEuPathDB" id="VectorBase:AALB20_028729"/>
<evidence type="ECO:0000256" key="10">
    <source>
        <dbReference type="ARBA" id="ARBA00022840"/>
    </source>
</evidence>
<reference evidence="16" key="2">
    <citation type="submission" date="2022-08" db="UniProtKB">
        <authorList>
            <consortium name="EnsemblMetazoa"/>
        </authorList>
    </citation>
    <scope>IDENTIFICATION</scope>
    <source>
        <strain evidence="16">STECLA/ALBI9_A</strain>
    </source>
</reference>
<evidence type="ECO:0000256" key="3">
    <source>
        <dbReference type="ARBA" id="ARBA00022553"/>
    </source>
</evidence>
<keyword evidence="7" id="KW-0863">Zinc-finger</keyword>
<protein>
    <recommendedName>
        <fullName evidence="1">non-specific serine/threonine protein kinase</fullName>
        <ecNumber evidence="1">2.7.11.1</ecNumber>
    </recommendedName>
</protein>
<feature type="coiled-coil region" evidence="14">
    <location>
        <begin position="1276"/>
        <end position="1303"/>
    </location>
</feature>
<dbReference type="InterPro" id="IPR000961">
    <property type="entry name" value="AGC-kinase_C"/>
</dbReference>
<feature type="compositionally biased region" description="Polar residues" evidence="15">
    <location>
        <begin position="1335"/>
        <end position="1353"/>
    </location>
</feature>
<dbReference type="GO" id="GO:0008270">
    <property type="term" value="F:zinc ion binding"/>
    <property type="evidence" value="ECO:0007669"/>
    <property type="project" value="UniProtKB-KW"/>
</dbReference>
<dbReference type="PANTHER" id="PTHR22988:SF71">
    <property type="entry name" value="CITRON RHO-INTERACTING KINASE"/>
    <property type="match status" value="1"/>
</dbReference>
<dbReference type="GO" id="GO:0031032">
    <property type="term" value="P:actomyosin structure organization"/>
    <property type="evidence" value="ECO:0007669"/>
    <property type="project" value="TreeGrafter"/>
</dbReference>
<evidence type="ECO:0000256" key="7">
    <source>
        <dbReference type="ARBA" id="ARBA00022771"/>
    </source>
</evidence>
<keyword evidence="17" id="KW-1185">Reference proteome</keyword>
<feature type="coiled-coil region" evidence="14">
    <location>
        <begin position="776"/>
        <end position="813"/>
    </location>
</feature>
<dbReference type="Gene3D" id="1.10.287.1490">
    <property type="match status" value="1"/>
</dbReference>
<dbReference type="GO" id="GO:0000281">
    <property type="term" value="P:mitotic cytokinesis"/>
    <property type="evidence" value="ECO:0007669"/>
    <property type="project" value="TreeGrafter"/>
</dbReference>
<dbReference type="InterPro" id="IPR001180">
    <property type="entry name" value="CNH_dom"/>
</dbReference>
<dbReference type="STRING" id="7167.A0A182FEN0"/>
<dbReference type="SUPFAM" id="SSF56112">
    <property type="entry name" value="Protein kinase-like (PK-like)"/>
    <property type="match status" value="1"/>
</dbReference>
<dbReference type="PROSITE" id="PS50081">
    <property type="entry name" value="ZF_DAG_PE_2"/>
    <property type="match status" value="1"/>
</dbReference>
<organism evidence="16 17">
    <name type="scientific">Anopheles albimanus</name>
    <name type="common">New world malaria mosquito</name>
    <dbReference type="NCBI Taxonomy" id="7167"/>
    <lineage>
        <taxon>Eukaryota</taxon>
        <taxon>Metazoa</taxon>
        <taxon>Ecdysozoa</taxon>
        <taxon>Arthropoda</taxon>
        <taxon>Hexapoda</taxon>
        <taxon>Insecta</taxon>
        <taxon>Pterygota</taxon>
        <taxon>Neoptera</taxon>
        <taxon>Endopterygota</taxon>
        <taxon>Diptera</taxon>
        <taxon>Nematocera</taxon>
        <taxon>Culicoidea</taxon>
        <taxon>Culicidae</taxon>
        <taxon>Anophelinae</taxon>
        <taxon>Anopheles</taxon>
    </lineage>
</organism>
<evidence type="ECO:0000256" key="8">
    <source>
        <dbReference type="ARBA" id="ARBA00022777"/>
    </source>
</evidence>
<dbReference type="InterPro" id="IPR000719">
    <property type="entry name" value="Prot_kinase_dom"/>
</dbReference>
<feature type="coiled-coil region" evidence="14">
    <location>
        <begin position="561"/>
        <end position="680"/>
    </location>
</feature>
<comment type="catalytic activity">
    <reaction evidence="12">
        <text>L-threonyl-[protein] + ATP = O-phospho-L-threonyl-[protein] + ADP + H(+)</text>
        <dbReference type="Rhea" id="RHEA:46608"/>
        <dbReference type="Rhea" id="RHEA-COMP:11060"/>
        <dbReference type="Rhea" id="RHEA-COMP:11605"/>
        <dbReference type="ChEBI" id="CHEBI:15378"/>
        <dbReference type="ChEBI" id="CHEBI:30013"/>
        <dbReference type="ChEBI" id="CHEBI:30616"/>
        <dbReference type="ChEBI" id="CHEBI:61977"/>
        <dbReference type="ChEBI" id="CHEBI:456216"/>
        <dbReference type="EC" id="2.7.11.1"/>
    </reaction>
</comment>
<feature type="coiled-coil region" evidence="14">
    <location>
        <begin position="848"/>
        <end position="1243"/>
    </location>
</feature>
<dbReference type="GO" id="GO:0015629">
    <property type="term" value="C:actin cytoskeleton"/>
    <property type="evidence" value="ECO:0007669"/>
    <property type="project" value="TreeGrafter"/>
</dbReference>
<dbReference type="Gene3D" id="3.30.60.20">
    <property type="match status" value="1"/>
</dbReference>
<dbReference type="Gene3D" id="3.30.200.20">
    <property type="entry name" value="Phosphorylase Kinase, domain 1"/>
    <property type="match status" value="1"/>
</dbReference>
<dbReference type="InterPro" id="IPR050839">
    <property type="entry name" value="Rho-assoc_Ser/Thr_Kinase"/>
</dbReference>
<evidence type="ECO:0000256" key="13">
    <source>
        <dbReference type="ARBA" id="ARBA00048679"/>
    </source>
</evidence>
<dbReference type="RefSeq" id="XP_035791113.1">
    <property type="nucleotide sequence ID" value="XM_035935220.1"/>
</dbReference>
<dbReference type="PROSITE" id="PS00107">
    <property type="entry name" value="PROTEIN_KINASE_ATP"/>
    <property type="match status" value="1"/>
</dbReference>
<evidence type="ECO:0000256" key="1">
    <source>
        <dbReference type="ARBA" id="ARBA00012513"/>
    </source>
</evidence>
<feature type="region of interest" description="Disordered" evidence="15">
    <location>
        <begin position="1306"/>
        <end position="1390"/>
    </location>
</feature>
<dbReference type="InterPro" id="IPR011009">
    <property type="entry name" value="Kinase-like_dom_sf"/>
</dbReference>
<keyword evidence="4" id="KW-0808">Transferase</keyword>
<dbReference type="InterPro" id="IPR046349">
    <property type="entry name" value="C1-like_sf"/>
</dbReference>
<evidence type="ECO:0000256" key="4">
    <source>
        <dbReference type="ARBA" id="ARBA00022679"/>
    </source>
</evidence>
<dbReference type="VEuPathDB" id="VectorBase:AALB004971"/>
<evidence type="ECO:0000313" key="16">
    <source>
        <dbReference type="EnsemblMetazoa" id="AALB004971-PA"/>
    </source>
</evidence>
<evidence type="ECO:0000256" key="14">
    <source>
        <dbReference type="SAM" id="Coils"/>
    </source>
</evidence>
<accession>A0A182FEN0</accession>
<proteinExistence type="predicted"/>
<evidence type="ECO:0000256" key="11">
    <source>
        <dbReference type="ARBA" id="ARBA00023054"/>
    </source>
</evidence>
<dbReference type="KEGG" id="aali:118466203"/>
<dbReference type="EC" id="2.7.11.1" evidence="1"/>
<dbReference type="PROSITE" id="PS50011">
    <property type="entry name" value="PROTEIN_KINASE_DOM"/>
    <property type="match status" value="1"/>
</dbReference>
<name>A0A182FEN0_ANOAL</name>
<dbReference type="PANTHER" id="PTHR22988">
    <property type="entry name" value="MYOTONIC DYSTROPHY S/T KINASE-RELATED"/>
    <property type="match status" value="1"/>
</dbReference>
<dbReference type="SMART" id="SM00036">
    <property type="entry name" value="CNH"/>
    <property type="match status" value="1"/>
</dbReference>
<evidence type="ECO:0000256" key="5">
    <source>
        <dbReference type="ARBA" id="ARBA00022723"/>
    </source>
</evidence>
<dbReference type="GO" id="GO:0004674">
    <property type="term" value="F:protein serine/threonine kinase activity"/>
    <property type="evidence" value="ECO:0007669"/>
    <property type="project" value="UniProtKB-KW"/>
</dbReference>
<dbReference type="Proteomes" id="UP000069272">
    <property type="component" value="Chromosome 3L"/>
</dbReference>
<evidence type="ECO:0000256" key="15">
    <source>
        <dbReference type="SAM" id="MobiDB-lite"/>
    </source>
</evidence>
<dbReference type="InterPro" id="IPR008271">
    <property type="entry name" value="Ser/Thr_kinase_AS"/>
</dbReference>
<dbReference type="SUPFAM" id="SSF57889">
    <property type="entry name" value="Cysteine-rich domain"/>
    <property type="match status" value="1"/>
</dbReference>
<dbReference type="SMART" id="SM00133">
    <property type="entry name" value="S_TK_X"/>
    <property type="match status" value="1"/>
</dbReference>
<reference evidence="16 17" key="1">
    <citation type="journal article" date="2017" name="G3 (Bethesda)">
        <title>The Physical Genome Mapping of Anopheles albimanus Corrected Scaffold Misassemblies and Identified Interarm Rearrangements in Genus Anopheles.</title>
        <authorList>
            <person name="Artemov G.N."/>
            <person name="Peery A.N."/>
            <person name="Jiang X."/>
            <person name="Tu Z."/>
            <person name="Stegniy V.N."/>
            <person name="Sharakhova M.V."/>
            <person name="Sharakhov I.V."/>
        </authorList>
    </citation>
    <scope>NUCLEOTIDE SEQUENCE [LARGE SCALE GENOMIC DNA]</scope>
    <source>
        <strain evidence="16 17">ALBI9_A</strain>
    </source>
</reference>
<keyword evidence="5" id="KW-0479">Metal-binding</keyword>
<feature type="coiled-coil region" evidence="14">
    <location>
        <begin position="448"/>
        <end position="527"/>
    </location>
</feature>
<evidence type="ECO:0000256" key="2">
    <source>
        <dbReference type="ARBA" id="ARBA00022527"/>
    </source>
</evidence>
<dbReference type="InterPro" id="IPR002219">
    <property type="entry name" value="PKC_DAG/PE"/>
</dbReference>
<dbReference type="FunFam" id="1.10.510.10:FF:000751">
    <property type="entry name" value="Non-specific serine/threonine protein kinase"/>
    <property type="match status" value="1"/>
</dbReference>
<dbReference type="OrthoDB" id="5919042at2759"/>
<evidence type="ECO:0000256" key="12">
    <source>
        <dbReference type="ARBA" id="ARBA00047899"/>
    </source>
</evidence>
<dbReference type="SMART" id="SM00220">
    <property type="entry name" value="S_TKc"/>
    <property type="match status" value="1"/>
</dbReference>
<sequence length="1897" mass="216371">MSKPAKEQAKIATRTARLNGLVLGRATSDAGHGATGNGDLQVAISREGLLDSLFVLYDECSKDALRKKDKNIADFVKKYRPIIKETRALRVNENDFEVKCLIGKGYFGEVHLVTERTTGNVFAMKKMRKHVITAAQVREERDIMAIRRSEWITQLKYAFQNPECLYLVMEYLPGGDLLSLMMRTGVFDEELAQFYLAELTAALHSLHELGYVHRDIKPENILLDRFGHLKLADFGNATVINEDGSVTSMTPVGTPDYIAPELLQTLSTISRSANLTKHDVTCDFWSMGIIGYELVAEETPFHGENVNETYSKIMAHCEGMITKKLVYPPHVAISTQYRDLLDRLVTSVANRMSYAEIVRHPFFGDLDWDRLRFMIPPIIPSVTGDDDASNFEDVGKRRSISNKKPTYNLGSVNDFSGFDLPFLGYSYVHEDESDVAGIYRDTGEHMSAARLTAKSKEQERRLKEQSAEIHRLQRELLERDRKIATISVRGKMLDETKKELESMKNLLKEKTAELASSRTELKTLRNSQKIEKEQRAKNDAAIAEMVSMNRKKWEKAKQASDQKYEQKLAEKMAEMASIKEQMESVKGELKSKLNECSHLQASVENYKDLLKKSKEKLQIDKENIERGHQELNATYEAKINELRAKWKSEKEQRTRLESEIRELREQLQEEASRAKFAEETQHKQAENMKRRLTMQLEQNNMIREAKQYSDKMSEAAHKKYDDLRSIINKMQDPIATSSVTSSRRSSLVFEQEFRSANSSLLDMPTVVSADVEAQLRNDLIKARESESEQRKRAENLEEVVGRLEKVIDQLQSSGNRQGAETLLEKQKELLEGKLTAIREQSILDKQSARTANLSLWKLEKELESLRGEKSIFTRRMEQADERVTRIRHEKEELEFKLKQQQEIVSHRDKQIEELRADLGSLKDELRKERELWSSSEKDRLAEKTELIECVAKIASLEEKLMENQQKQRQLNDRTQLLQAENGRLSRELEEAQDELSDAQEEKEKLEQRLANVTKNFNMLKAACSITETQLTELEVLLEKESKRNKECTEQMGALRKRLADKDAELERVRQELHEERSDKTLTQSRVNHLHGEYEELRRKFEELQQQMVAQQQELIEKTSNLYEGQERIELLNHDAENLQKVVAKYEQEHYILKEENSRILTDLFLAKEHITQQCNELREQQNQLRQLTGELEQMQQVVLDQKASYTERDIQCNGKIAQLEKLIEFLQAKVKEYEKKKKKTLAGMIFGTATERKENVTPNVTAGGGTASAIESSPAYRKLLEDLQKERARTEQLTEKLMRAKIELRVPSVGGEPGTVTRKQQKDDRNQHQVERTSFHNTGTNNRSALETSTKSRQAAVVSITDTKRRSGGQNKPRVERAPSKVDSKGATGKAHTFRMTVDESSTSKAKKSTTHLCGVCGQQILHGHTYWKCTECALTVHRECYPSVVGGCDIDEKPRDGDVELAHESLDDFADELLGAIGDDEEDDGESIDVNTAAGQGRKSPAFSMTSAEEKAEEDRYVGDLLFKTKRLEPRLFINDVYEVSEKAVLLGCDTGLYSYHLETGELVHIRGISNVRSFAVSHAIPKAILIGSEGEYLYQCDLRHLQNRAHASSCLQPKLESFVLDLSIANRTNSERWHIVRMMDDVPAGSNLSDAIAIAATSSRIVILKFDVQAGRFKPVRGLDTVRPVSSVLFTKDTAIVGSDKFFEIDLRTYVAEEFLDMSDSSLRDIRNCVPLAAFRINSQEYLLCYHDVGIFVDDSGWRSRPDNLNWVHDPVAFQYRESCLFVAHADCVQVMYISKSYTKDLACRQSHAENERRAFISLRESPRLLAPLQFARTSLYVACECGPEREQEIVLLDGMKALRTVGFSRSLETLSSLASIPTAVGRSRESLSTLGHGV</sequence>
<evidence type="ECO:0000313" key="17">
    <source>
        <dbReference type="Proteomes" id="UP000069272"/>
    </source>
</evidence>
<dbReference type="EnsemblMetazoa" id="AALB004971-RA">
    <property type="protein sequence ID" value="AALB004971-PA"/>
    <property type="gene ID" value="AALB004971"/>
</dbReference>
<dbReference type="InterPro" id="IPR017441">
    <property type="entry name" value="Protein_kinase_ATP_BS"/>
</dbReference>
<comment type="catalytic activity">
    <reaction evidence="13">
        <text>L-seryl-[protein] + ATP = O-phospho-L-seryl-[protein] + ADP + H(+)</text>
        <dbReference type="Rhea" id="RHEA:17989"/>
        <dbReference type="Rhea" id="RHEA-COMP:9863"/>
        <dbReference type="Rhea" id="RHEA-COMP:11604"/>
        <dbReference type="ChEBI" id="CHEBI:15378"/>
        <dbReference type="ChEBI" id="CHEBI:29999"/>
        <dbReference type="ChEBI" id="CHEBI:30616"/>
        <dbReference type="ChEBI" id="CHEBI:83421"/>
        <dbReference type="ChEBI" id="CHEBI:456216"/>
        <dbReference type="EC" id="2.7.11.1"/>
    </reaction>
</comment>
<keyword evidence="9" id="KW-0862">Zinc</keyword>
<dbReference type="Pfam" id="PF00069">
    <property type="entry name" value="Pkinase"/>
    <property type="match status" value="1"/>
</dbReference>
<keyword evidence="6" id="KW-0547">Nucleotide-binding</keyword>
<dbReference type="SUPFAM" id="SSF57997">
    <property type="entry name" value="Tropomyosin"/>
    <property type="match status" value="1"/>
</dbReference>
<dbReference type="CTD" id="39429"/>
<dbReference type="Pfam" id="PF00780">
    <property type="entry name" value="CNH"/>
    <property type="match status" value="1"/>
</dbReference>
<keyword evidence="3" id="KW-0597">Phosphoprotein</keyword>
<feature type="compositionally biased region" description="Basic and acidic residues" evidence="15">
    <location>
        <begin position="1320"/>
        <end position="1334"/>
    </location>
</feature>
<keyword evidence="2" id="KW-0723">Serine/threonine-protein kinase</keyword>